<evidence type="ECO:0000313" key="2">
    <source>
        <dbReference type="EMBL" id="PIO69272.1"/>
    </source>
</evidence>
<dbReference type="InterPro" id="IPR032839">
    <property type="entry name" value="RAB3GAP_N"/>
</dbReference>
<accession>A0A2G9UHR4</accession>
<reference evidence="2 3" key="1">
    <citation type="submission" date="2015-09" db="EMBL/GenBank/DDBJ databases">
        <title>Draft genome of the parasitic nematode Teladorsagia circumcincta isolate WARC Sus (inbred).</title>
        <authorList>
            <person name="Mitreva M."/>
        </authorList>
    </citation>
    <scope>NUCLEOTIDE SEQUENCE [LARGE SCALE GENOMIC DNA]</scope>
    <source>
        <strain evidence="2 3">S</strain>
    </source>
</reference>
<dbReference type="OrthoDB" id="5854923at2759"/>
<dbReference type="Pfam" id="PF14655">
    <property type="entry name" value="RAB3GAP2_N"/>
    <property type="match status" value="1"/>
</dbReference>
<dbReference type="AlphaFoldDB" id="A0A2G9UHR4"/>
<keyword evidence="3" id="KW-1185">Reference proteome</keyword>
<dbReference type="EMBL" id="KZ346721">
    <property type="protein sequence ID" value="PIO69272.1"/>
    <property type="molecule type" value="Genomic_DNA"/>
</dbReference>
<dbReference type="PANTHER" id="PTHR12472">
    <property type="entry name" value="RAB3-GAP REGULATORY DOMAIN"/>
    <property type="match status" value="1"/>
</dbReference>
<protein>
    <recommendedName>
        <fullName evidence="1">Rab3-GAP regulatory subunit N-terminal domain-containing protein</fullName>
    </recommendedName>
</protein>
<evidence type="ECO:0000313" key="3">
    <source>
        <dbReference type="Proteomes" id="UP000230423"/>
    </source>
</evidence>
<dbReference type="PANTHER" id="PTHR12472:SF0">
    <property type="entry name" value="RAB3 GTPASE-ACTIVATING PROTEIN NON-CATALYTIC SUBUNIT"/>
    <property type="match status" value="1"/>
</dbReference>
<name>A0A2G9UHR4_TELCI</name>
<sequence>MVFDMFYSLECIESISSAALPPFYTYMYTSDKVFSTFAWTSDADKKKIWQEAIKYGKSFVPHFGLRDMLGFGTTPKKKTAVSQPSRVITTRGTLDDSRLAVETALEVSRGLVAIVDHIARVILIDIVNRQIIRIWKGYREATVAWINSSNNEQTALFLAIFAPRRALLEVWNVQSGVRVGALHVDPAGVLLDGGVASVLCGTHNPKFQRDAFFVDSQFSSSPNLDTFMEIYSMLRMSKSRRELILLVLPLVNDSSKLEKILDAIPKSAHRCRCGEVH</sequence>
<evidence type="ECO:0000259" key="1">
    <source>
        <dbReference type="Pfam" id="PF14655"/>
    </source>
</evidence>
<feature type="domain" description="Rab3-GAP regulatory subunit N-terminal" evidence="1">
    <location>
        <begin position="20"/>
        <end position="187"/>
    </location>
</feature>
<gene>
    <name evidence="2" type="ORF">TELCIR_08917</name>
</gene>
<dbReference type="InterPro" id="IPR026059">
    <property type="entry name" value="Rab3GAP2"/>
</dbReference>
<organism evidence="2 3">
    <name type="scientific">Teladorsagia circumcincta</name>
    <name type="common">Brown stomach worm</name>
    <name type="synonym">Ostertagia circumcincta</name>
    <dbReference type="NCBI Taxonomy" id="45464"/>
    <lineage>
        <taxon>Eukaryota</taxon>
        <taxon>Metazoa</taxon>
        <taxon>Ecdysozoa</taxon>
        <taxon>Nematoda</taxon>
        <taxon>Chromadorea</taxon>
        <taxon>Rhabditida</taxon>
        <taxon>Rhabditina</taxon>
        <taxon>Rhabditomorpha</taxon>
        <taxon>Strongyloidea</taxon>
        <taxon>Trichostrongylidae</taxon>
        <taxon>Teladorsagia</taxon>
    </lineage>
</organism>
<proteinExistence type="predicted"/>
<dbReference type="Proteomes" id="UP000230423">
    <property type="component" value="Unassembled WGS sequence"/>
</dbReference>